<evidence type="ECO:0000313" key="1">
    <source>
        <dbReference type="EMBL" id="OUM85788.1"/>
    </source>
</evidence>
<reference evidence="2" key="1">
    <citation type="submission" date="2016-06" db="EMBL/GenBank/DDBJ databases">
        <authorList>
            <person name="Nascimento L."/>
            <person name="Pereira R.V."/>
            <person name="Martins L.F."/>
            <person name="Quaggio R.B."/>
            <person name="Silva A.M."/>
            <person name="Setubal J.C."/>
        </authorList>
    </citation>
    <scope>NUCLEOTIDE SEQUENCE [LARGE SCALE GENOMIC DNA]</scope>
</reference>
<gene>
    <name evidence="1" type="ORF">BAA01_06430</name>
</gene>
<protein>
    <submittedName>
        <fullName evidence="1">Uncharacterized protein</fullName>
    </submittedName>
</protein>
<organism evidence="1 2">
    <name type="scientific">Bacillus thermozeamaize</name>
    <dbReference type="NCBI Taxonomy" id="230954"/>
    <lineage>
        <taxon>Bacteria</taxon>
        <taxon>Bacillati</taxon>
        <taxon>Bacillota</taxon>
        <taxon>Bacilli</taxon>
        <taxon>Bacillales</taxon>
        <taxon>Bacillaceae</taxon>
        <taxon>Bacillus</taxon>
    </lineage>
</organism>
<dbReference type="Proteomes" id="UP000196475">
    <property type="component" value="Unassembled WGS sequence"/>
</dbReference>
<evidence type="ECO:0000313" key="2">
    <source>
        <dbReference type="Proteomes" id="UP000196475"/>
    </source>
</evidence>
<dbReference type="EMBL" id="LZRT01000097">
    <property type="protein sequence ID" value="OUM85788.1"/>
    <property type="molecule type" value="Genomic_DNA"/>
</dbReference>
<accession>A0A1Y3PL07</accession>
<comment type="caution">
    <text evidence="1">The sequence shown here is derived from an EMBL/GenBank/DDBJ whole genome shotgun (WGS) entry which is preliminary data.</text>
</comment>
<dbReference type="AlphaFoldDB" id="A0A1Y3PL07"/>
<sequence>MEPPQRSILATFSSFDQAEKAVSELKKSGFETVQMDEVRMDPGEPTDAFHNLITGKVPGLGNVVLGTDFTNRDAAVLLAADPSASGMADGNEMAITRNVLVTVIADEKDLPEAEEILHKHGGIF</sequence>
<proteinExistence type="predicted"/>
<name>A0A1Y3PL07_9BACI</name>